<organism evidence="14 15">
    <name type="scientific">Thiohalomonas denitrificans</name>
    <dbReference type="NCBI Taxonomy" id="415747"/>
    <lineage>
        <taxon>Bacteria</taxon>
        <taxon>Pseudomonadati</taxon>
        <taxon>Pseudomonadota</taxon>
        <taxon>Gammaproteobacteria</taxon>
        <taxon>Thiohalomonadales</taxon>
        <taxon>Thiohalomonadaceae</taxon>
        <taxon>Thiohalomonas</taxon>
    </lineage>
</organism>
<evidence type="ECO:0000256" key="8">
    <source>
        <dbReference type="ARBA" id="ARBA00022692"/>
    </source>
</evidence>
<dbReference type="GO" id="GO:0005886">
    <property type="term" value="C:plasma membrane"/>
    <property type="evidence" value="ECO:0007669"/>
    <property type="project" value="UniProtKB-SubCell"/>
</dbReference>
<reference evidence="14 15" key="1">
    <citation type="submission" date="2016-10" db="EMBL/GenBank/DDBJ databases">
        <authorList>
            <person name="de Groot N.N."/>
        </authorList>
    </citation>
    <scope>NUCLEOTIDE SEQUENCE [LARGE SCALE GENOMIC DNA]</scope>
    <source>
        <strain evidence="14 15">HLD2</strain>
    </source>
</reference>
<keyword evidence="5 12" id="KW-0813">Transport</keyword>
<dbReference type="PANTHER" id="PTHR30558:SF12">
    <property type="entry name" value="BIOPOLYMER TRANSPORT PROTEIN EXBD"/>
    <property type="match status" value="1"/>
</dbReference>
<evidence type="ECO:0000256" key="10">
    <source>
        <dbReference type="ARBA" id="ARBA00022989"/>
    </source>
</evidence>
<keyword evidence="8 12" id="KW-0812">Transmembrane</keyword>
<evidence type="ECO:0000256" key="6">
    <source>
        <dbReference type="ARBA" id="ARBA00022475"/>
    </source>
</evidence>
<evidence type="ECO:0000256" key="2">
    <source>
        <dbReference type="ARBA" id="ARBA00004249"/>
    </source>
</evidence>
<evidence type="ECO:0000256" key="1">
    <source>
        <dbReference type="ARBA" id="ARBA00003540"/>
    </source>
</evidence>
<dbReference type="RefSeq" id="WP_092994677.1">
    <property type="nucleotide sequence ID" value="NZ_FMWD01000004.1"/>
</dbReference>
<dbReference type="GO" id="GO:0022857">
    <property type="term" value="F:transmembrane transporter activity"/>
    <property type="evidence" value="ECO:0007669"/>
    <property type="project" value="InterPro"/>
</dbReference>
<evidence type="ECO:0000313" key="14">
    <source>
        <dbReference type="EMBL" id="SCZ57559.1"/>
    </source>
</evidence>
<dbReference type="Proteomes" id="UP000199648">
    <property type="component" value="Unassembled WGS sequence"/>
</dbReference>
<feature type="transmembrane region" description="Helical" evidence="13">
    <location>
        <begin position="20"/>
        <end position="40"/>
    </location>
</feature>
<name>A0A1G5Q8H0_9GAMM</name>
<protein>
    <submittedName>
        <fullName evidence="14">Biopolymer transport protein ExbD</fullName>
    </submittedName>
</protein>
<dbReference type="STRING" id="415747.SAMN03097708_01452"/>
<comment type="subcellular location">
    <subcellularLocation>
        <location evidence="2">Cell inner membrane</location>
        <topology evidence="2">Single-pass type II membrane protein</topology>
    </subcellularLocation>
    <subcellularLocation>
        <location evidence="12">Cell membrane</location>
        <topology evidence="12">Single-pass type II membrane protein</topology>
    </subcellularLocation>
</comment>
<evidence type="ECO:0000256" key="13">
    <source>
        <dbReference type="SAM" id="Phobius"/>
    </source>
</evidence>
<keyword evidence="7" id="KW-0997">Cell inner membrane</keyword>
<gene>
    <name evidence="14" type="ORF">SAMN03097708_01452</name>
</gene>
<dbReference type="Pfam" id="PF02472">
    <property type="entry name" value="ExbD"/>
    <property type="match status" value="1"/>
</dbReference>
<evidence type="ECO:0000256" key="9">
    <source>
        <dbReference type="ARBA" id="ARBA00022927"/>
    </source>
</evidence>
<comment type="similarity">
    <text evidence="3 12">Belongs to the ExbD/TolR family.</text>
</comment>
<comment type="function">
    <text evidence="1">Involved in the TonB-dependent energy-dependent transport of various receptor-bound substrates.</text>
</comment>
<sequence length="140" mass="15190">MAFGGFGTSRDEPMAEMNVIPLVDIMLVLLVIFIITAPVITHAVKVELPKASSEAAEPDERTIVLAIDAEGRILNSDEPLALDRVEATLAEAIRQDPQRELHLHTDRAATYDVIAQVMAAARRAGVVRMGFVTQPTVYGP</sequence>
<accession>A0A1G5Q8H0</accession>
<keyword evidence="10 13" id="KW-1133">Transmembrane helix</keyword>
<keyword evidence="6" id="KW-1003">Cell membrane</keyword>
<proteinExistence type="inferred from homology"/>
<keyword evidence="9 12" id="KW-0653">Protein transport</keyword>
<dbReference type="OrthoDB" id="9798629at2"/>
<evidence type="ECO:0000256" key="7">
    <source>
        <dbReference type="ARBA" id="ARBA00022519"/>
    </source>
</evidence>
<comment type="subunit">
    <text evidence="4">The accessory proteins ExbB and ExbD seem to form a complex with TonB.</text>
</comment>
<evidence type="ECO:0000256" key="4">
    <source>
        <dbReference type="ARBA" id="ARBA00011471"/>
    </source>
</evidence>
<dbReference type="GO" id="GO:0015031">
    <property type="term" value="P:protein transport"/>
    <property type="evidence" value="ECO:0007669"/>
    <property type="project" value="UniProtKB-KW"/>
</dbReference>
<evidence type="ECO:0000256" key="3">
    <source>
        <dbReference type="ARBA" id="ARBA00005811"/>
    </source>
</evidence>
<dbReference type="PANTHER" id="PTHR30558">
    <property type="entry name" value="EXBD MEMBRANE COMPONENT OF PMF-DRIVEN MACROMOLECULE IMPORT SYSTEM"/>
    <property type="match status" value="1"/>
</dbReference>
<evidence type="ECO:0000256" key="12">
    <source>
        <dbReference type="RuleBase" id="RU003879"/>
    </source>
</evidence>
<dbReference type="EMBL" id="FMWD01000004">
    <property type="protein sequence ID" value="SCZ57559.1"/>
    <property type="molecule type" value="Genomic_DNA"/>
</dbReference>
<evidence type="ECO:0000256" key="5">
    <source>
        <dbReference type="ARBA" id="ARBA00022448"/>
    </source>
</evidence>
<keyword evidence="15" id="KW-1185">Reference proteome</keyword>
<dbReference type="AlphaFoldDB" id="A0A1G5Q8H0"/>
<dbReference type="Gene3D" id="3.30.420.270">
    <property type="match status" value="1"/>
</dbReference>
<evidence type="ECO:0000256" key="11">
    <source>
        <dbReference type="ARBA" id="ARBA00023136"/>
    </source>
</evidence>
<dbReference type="InterPro" id="IPR003400">
    <property type="entry name" value="ExbD"/>
</dbReference>
<keyword evidence="11 13" id="KW-0472">Membrane</keyword>
<evidence type="ECO:0000313" key="15">
    <source>
        <dbReference type="Proteomes" id="UP000199648"/>
    </source>
</evidence>